<protein>
    <recommendedName>
        <fullName evidence="8">Amino acid transporter transmembrane domain-containing protein</fullName>
    </recommendedName>
</protein>
<dbReference type="PANTHER" id="PTHR22950:SF705">
    <property type="entry name" value="AMINO ACID TRANSPORTER AVT1I-LIKE"/>
    <property type="match status" value="1"/>
</dbReference>
<dbReference type="GO" id="GO:0005774">
    <property type="term" value="C:vacuolar membrane"/>
    <property type="evidence" value="ECO:0007669"/>
    <property type="project" value="TreeGrafter"/>
</dbReference>
<evidence type="ECO:0000313" key="9">
    <source>
        <dbReference type="EMBL" id="KAL0014050.1"/>
    </source>
</evidence>
<keyword evidence="5 7" id="KW-1133">Transmembrane helix</keyword>
<evidence type="ECO:0000313" key="10">
    <source>
        <dbReference type="Proteomes" id="UP001459277"/>
    </source>
</evidence>
<name>A0AAW2DXQ2_9ROSI</name>
<reference evidence="9 10" key="1">
    <citation type="submission" date="2024-01" db="EMBL/GenBank/DDBJ databases">
        <title>A telomere-to-telomere, gap-free genome of sweet tea (Lithocarpus litseifolius).</title>
        <authorList>
            <person name="Zhou J."/>
        </authorList>
    </citation>
    <scope>NUCLEOTIDE SEQUENCE [LARGE SCALE GENOMIC DNA]</scope>
    <source>
        <strain evidence="9">Zhou-2022a</strain>
        <tissue evidence="9">Leaf</tissue>
    </source>
</reference>
<evidence type="ECO:0000256" key="2">
    <source>
        <dbReference type="ARBA" id="ARBA00022448"/>
    </source>
</evidence>
<proteinExistence type="predicted"/>
<feature type="transmembrane region" description="Helical" evidence="7">
    <location>
        <begin position="226"/>
        <end position="248"/>
    </location>
</feature>
<dbReference type="Pfam" id="PF01490">
    <property type="entry name" value="Aa_trans"/>
    <property type="match status" value="1"/>
</dbReference>
<dbReference type="InterPro" id="IPR013057">
    <property type="entry name" value="AA_transpt_TM"/>
</dbReference>
<feature type="transmembrane region" description="Helical" evidence="7">
    <location>
        <begin position="340"/>
        <end position="363"/>
    </location>
</feature>
<evidence type="ECO:0000256" key="1">
    <source>
        <dbReference type="ARBA" id="ARBA00004141"/>
    </source>
</evidence>
<feature type="transmembrane region" description="Helical" evidence="7">
    <location>
        <begin position="158"/>
        <end position="178"/>
    </location>
</feature>
<feature type="transmembrane region" description="Helical" evidence="7">
    <location>
        <begin position="369"/>
        <end position="390"/>
    </location>
</feature>
<keyword evidence="6 7" id="KW-0472">Membrane</keyword>
<keyword evidence="2" id="KW-0813">Transport</keyword>
<comment type="caution">
    <text evidence="9">The sequence shown here is derived from an EMBL/GenBank/DDBJ whole genome shotgun (WGS) entry which is preliminary data.</text>
</comment>
<keyword evidence="4" id="KW-0029">Amino-acid transport</keyword>
<evidence type="ECO:0000256" key="7">
    <source>
        <dbReference type="SAM" id="Phobius"/>
    </source>
</evidence>
<keyword evidence="3 7" id="KW-0812">Transmembrane</keyword>
<evidence type="ECO:0000256" key="3">
    <source>
        <dbReference type="ARBA" id="ARBA00022692"/>
    </source>
</evidence>
<evidence type="ECO:0000256" key="4">
    <source>
        <dbReference type="ARBA" id="ARBA00022970"/>
    </source>
</evidence>
<organism evidence="9 10">
    <name type="scientific">Lithocarpus litseifolius</name>
    <dbReference type="NCBI Taxonomy" id="425828"/>
    <lineage>
        <taxon>Eukaryota</taxon>
        <taxon>Viridiplantae</taxon>
        <taxon>Streptophyta</taxon>
        <taxon>Embryophyta</taxon>
        <taxon>Tracheophyta</taxon>
        <taxon>Spermatophyta</taxon>
        <taxon>Magnoliopsida</taxon>
        <taxon>eudicotyledons</taxon>
        <taxon>Gunneridae</taxon>
        <taxon>Pentapetalae</taxon>
        <taxon>rosids</taxon>
        <taxon>fabids</taxon>
        <taxon>Fagales</taxon>
        <taxon>Fagaceae</taxon>
        <taxon>Lithocarpus</taxon>
    </lineage>
</organism>
<keyword evidence="10" id="KW-1185">Reference proteome</keyword>
<evidence type="ECO:0000259" key="8">
    <source>
        <dbReference type="Pfam" id="PF01490"/>
    </source>
</evidence>
<feature type="domain" description="Amino acid transporter transmembrane" evidence="8">
    <location>
        <begin position="42"/>
        <end position="422"/>
    </location>
</feature>
<comment type="subcellular location">
    <subcellularLocation>
        <location evidence="1">Membrane</location>
        <topology evidence="1">Multi-pass membrane protein</topology>
    </subcellularLocation>
</comment>
<feature type="transmembrane region" description="Helical" evidence="7">
    <location>
        <begin position="185"/>
        <end position="206"/>
    </location>
</feature>
<feature type="transmembrane region" description="Helical" evidence="7">
    <location>
        <begin position="303"/>
        <end position="328"/>
    </location>
</feature>
<dbReference type="AlphaFoldDB" id="A0AAW2DXQ2"/>
<dbReference type="PANTHER" id="PTHR22950">
    <property type="entry name" value="AMINO ACID TRANSPORTER"/>
    <property type="match status" value="1"/>
</dbReference>
<sequence length="430" mass="46337">MEAEQKNGVPLPLTVPLMHAETHHEPSAVEASSGVQKTTSITSFFKTCFNGLNALSGVGILSVPYALSLGGWLSLILLFAIAIATFYSGLLIQRCMDMVSDIRTYTDIGNRAFGNKGRILVSVFMNVELFLVATEFLILEGDTLDNLFPNTGFEIAGVIIEGKQIFVIIVAIVILPSACLDSLSLLSYISASGVFASVIILGSVLWTGAFDGIGFHQKGTLINRNGIAIAASSYAFCYCAHPVFPAMYTSMRNKTQFSNALLLCFTLCTISYATMAVFGYLMFGSNVQSQITLNLPTDKLSSRVAICTTLANPIAKYALMVTPIVNAIKSWFPHQYNKRMFGLLISTSLVISTVIVALAVPFFATLMSLVGALLSSTVSIILPCLCYLKISGSYRKIGWEMVVICFIKLMGVALAISGTYTSLVQIVGDL</sequence>
<feature type="transmembrane region" description="Helical" evidence="7">
    <location>
        <begin position="260"/>
        <end position="283"/>
    </location>
</feature>
<feature type="transmembrane region" description="Helical" evidence="7">
    <location>
        <begin position="72"/>
        <end position="92"/>
    </location>
</feature>
<evidence type="ECO:0000256" key="5">
    <source>
        <dbReference type="ARBA" id="ARBA00022989"/>
    </source>
</evidence>
<gene>
    <name evidence="9" type="ORF">SO802_001119</name>
</gene>
<dbReference type="Proteomes" id="UP001459277">
    <property type="component" value="Unassembled WGS sequence"/>
</dbReference>
<evidence type="ECO:0000256" key="6">
    <source>
        <dbReference type="ARBA" id="ARBA00023136"/>
    </source>
</evidence>
<feature type="transmembrane region" description="Helical" evidence="7">
    <location>
        <begin position="402"/>
        <end position="427"/>
    </location>
</feature>
<accession>A0AAW2DXQ2</accession>
<feature type="transmembrane region" description="Helical" evidence="7">
    <location>
        <begin position="119"/>
        <end position="138"/>
    </location>
</feature>
<dbReference type="EMBL" id="JAZDWU010000001">
    <property type="protein sequence ID" value="KAL0014050.1"/>
    <property type="molecule type" value="Genomic_DNA"/>
</dbReference>
<dbReference type="GO" id="GO:0015179">
    <property type="term" value="F:L-amino acid transmembrane transporter activity"/>
    <property type="evidence" value="ECO:0007669"/>
    <property type="project" value="TreeGrafter"/>
</dbReference>